<feature type="region of interest" description="Disordered" evidence="1">
    <location>
        <begin position="30"/>
        <end position="51"/>
    </location>
</feature>
<protein>
    <submittedName>
        <fullName evidence="2">Uncharacterized protein</fullName>
    </submittedName>
</protein>
<comment type="caution">
    <text evidence="2">The sequence shown here is derived from an EMBL/GenBank/DDBJ whole genome shotgun (WGS) entry which is preliminary data.</text>
</comment>
<proteinExistence type="predicted"/>
<keyword evidence="3" id="KW-1185">Reference proteome</keyword>
<sequence length="163" mass="18797">MPRLERFLGHFHKPNRLIYIIPFHHTAQSQSCQSSGQSEHAKQNPSRRKSRITAHPRLFPHLHIHTHNMISQILWHQRLFSLAQRNIPSHQSHVQRSEASRRLYVMLMNIGDVLSQSQIRVSIGPVLDQPQEIKAGQESGGQLNILLYCFFRIVLSICGVGRC</sequence>
<reference evidence="2 3" key="1">
    <citation type="journal article" date="2018" name="Sci. Rep.">
        <title>Genomic signatures of local adaptation to the degree of environmental predictability in rotifers.</title>
        <authorList>
            <person name="Franch-Gras L."/>
            <person name="Hahn C."/>
            <person name="Garcia-Roger E.M."/>
            <person name="Carmona M.J."/>
            <person name="Serra M."/>
            <person name="Gomez A."/>
        </authorList>
    </citation>
    <scope>NUCLEOTIDE SEQUENCE [LARGE SCALE GENOMIC DNA]</scope>
    <source>
        <strain evidence="2">HYR1</strain>
    </source>
</reference>
<evidence type="ECO:0000256" key="1">
    <source>
        <dbReference type="SAM" id="MobiDB-lite"/>
    </source>
</evidence>
<gene>
    <name evidence="2" type="ORF">BpHYR1_041476</name>
</gene>
<accession>A0A3M7RW31</accession>
<dbReference type="EMBL" id="REGN01002501">
    <property type="protein sequence ID" value="RNA27726.1"/>
    <property type="molecule type" value="Genomic_DNA"/>
</dbReference>
<evidence type="ECO:0000313" key="3">
    <source>
        <dbReference type="Proteomes" id="UP000276133"/>
    </source>
</evidence>
<dbReference type="AlphaFoldDB" id="A0A3M7RW31"/>
<evidence type="ECO:0000313" key="2">
    <source>
        <dbReference type="EMBL" id="RNA27726.1"/>
    </source>
</evidence>
<name>A0A3M7RW31_BRAPC</name>
<organism evidence="2 3">
    <name type="scientific">Brachionus plicatilis</name>
    <name type="common">Marine rotifer</name>
    <name type="synonym">Brachionus muelleri</name>
    <dbReference type="NCBI Taxonomy" id="10195"/>
    <lineage>
        <taxon>Eukaryota</taxon>
        <taxon>Metazoa</taxon>
        <taxon>Spiralia</taxon>
        <taxon>Gnathifera</taxon>
        <taxon>Rotifera</taxon>
        <taxon>Eurotatoria</taxon>
        <taxon>Monogononta</taxon>
        <taxon>Pseudotrocha</taxon>
        <taxon>Ploima</taxon>
        <taxon>Brachionidae</taxon>
        <taxon>Brachionus</taxon>
    </lineage>
</organism>
<dbReference type="Proteomes" id="UP000276133">
    <property type="component" value="Unassembled WGS sequence"/>
</dbReference>